<accession>A0A8J2VKM8</accession>
<dbReference type="Pfam" id="PF09423">
    <property type="entry name" value="PhoD"/>
    <property type="match status" value="1"/>
</dbReference>
<protein>
    <submittedName>
        <fullName evidence="4">Alkaline phosphatase D</fullName>
    </submittedName>
</protein>
<dbReference type="InterPro" id="IPR032093">
    <property type="entry name" value="PhoD_N"/>
</dbReference>
<sequence>MCARYDEKDWAQMDRRTFLRETGRWALFAFGASMSGAIPLGTVDAAPQFSDYPFTLGVASGDPHPDGMVLWTRLAPKPLQGGGMPRRNVTVRWEVAKDEAFSHVVRKGTAVATPRLAHSVHVEVTGLRPSTTYFYRFMAGKEISQVGRTRTAPPTGAPVSSLRFAFASCQQFEHGWYTAYRHMAREDLDFIIHLGDYIYEHGIGRYKAKSGLIRKHNGPEPFTLEEYRNRYALYRSDPHLRAAHAAFPWIVTWDDHEVENNYADIFPQRGQSVESFIRRRAAAYQAYYEHMPLRISSLPKGPDMQLYRRLIFGNLAAFHVLDTRQYRDDQVKEGYLPPNPESLDPSRTLLGSHQERWLKEGLTQSPSHWNILAQQVFFSQLDIHRGPGQLFNMDAWDGYAASRNRLLHLFSEGNINNPVILTGDVHANWTCELKANFQDPDSPIVGTEFVGTSITSDGDGSDQRADTAWIRSKNPHVRFFNDLRGYVRCELDHRTWRTDYRVVPYVSRPGAPVHTRASFVVEAGNPGVHLDTESRIQESAPLSDRREEDRMLAQVPQNMEQIQLADRRSMFP</sequence>
<gene>
    <name evidence="4" type="primary">phoD</name>
    <name evidence="4" type="ORF">GCM10011571_34890</name>
</gene>
<dbReference type="Gene3D" id="3.60.21.70">
    <property type="entry name" value="PhoD-like phosphatase"/>
    <property type="match status" value="1"/>
</dbReference>
<dbReference type="AlphaFoldDB" id="A0A8J2VKM8"/>
<dbReference type="EMBL" id="BMHQ01000024">
    <property type="protein sequence ID" value="GGE29731.1"/>
    <property type="molecule type" value="Genomic_DNA"/>
</dbReference>
<reference evidence="4" key="1">
    <citation type="journal article" date="2014" name="Int. J. Syst. Evol. Microbiol.">
        <title>Complete genome sequence of Corynebacterium casei LMG S-19264T (=DSM 44701T), isolated from a smear-ripened cheese.</title>
        <authorList>
            <consortium name="US DOE Joint Genome Institute (JGI-PGF)"/>
            <person name="Walter F."/>
            <person name="Albersmeier A."/>
            <person name="Kalinowski J."/>
            <person name="Ruckert C."/>
        </authorList>
    </citation>
    <scope>NUCLEOTIDE SEQUENCE</scope>
    <source>
        <strain evidence="4">CGMCC 1.15179</strain>
    </source>
</reference>
<name>A0A8J2VKM8_9BACL</name>
<dbReference type="CDD" id="cd07389">
    <property type="entry name" value="MPP_PhoD"/>
    <property type="match status" value="1"/>
</dbReference>
<dbReference type="RefSeq" id="WP_229752073.1">
    <property type="nucleotide sequence ID" value="NZ_BMHQ01000024.1"/>
</dbReference>
<proteinExistence type="predicted"/>
<dbReference type="InterPro" id="IPR052900">
    <property type="entry name" value="Phospholipid_Metab_Enz"/>
</dbReference>
<dbReference type="Pfam" id="PF16655">
    <property type="entry name" value="PhoD_N"/>
    <property type="match status" value="1"/>
</dbReference>
<dbReference type="InterPro" id="IPR029052">
    <property type="entry name" value="Metallo-depent_PP-like"/>
</dbReference>
<dbReference type="InterPro" id="IPR018946">
    <property type="entry name" value="PhoD-like_MPP"/>
</dbReference>
<evidence type="ECO:0000256" key="1">
    <source>
        <dbReference type="ARBA" id="ARBA00022729"/>
    </source>
</evidence>
<dbReference type="InterPro" id="IPR008963">
    <property type="entry name" value="Purple_acid_Pase-like_N"/>
</dbReference>
<evidence type="ECO:0000259" key="3">
    <source>
        <dbReference type="Pfam" id="PF16655"/>
    </source>
</evidence>
<evidence type="ECO:0000313" key="4">
    <source>
        <dbReference type="EMBL" id="GGE29731.1"/>
    </source>
</evidence>
<dbReference type="SUPFAM" id="SSF56300">
    <property type="entry name" value="Metallo-dependent phosphatases"/>
    <property type="match status" value="1"/>
</dbReference>
<evidence type="ECO:0000259" key="2">
    <source>
        <dbReference type="Pfam" id="PF09423"/>
    </source>
</evidence>
<dbReference type="SUPFAM" id="SSF49363">
    <property type="entry name" value="Purple acid phosphatase, N-terminal domain"/>
    <property type="match status" value="1"/>
</dbReference>
<feature type="domain" description="PhoD-like phosphatase metallophosphatase" evidence="2">
    <location>
        <begin position="164"/>
        <end position="500"/>
    </location>
</feature>
<comment type="caution">
    <text evidence="4">The sequence shown here is derived from an EMBL/GenBank/DDBJ whole genome shotgun (WGS) entry which is preliminary data.</text>
</comment>
<reference evidence="4" key="2">
    <citation type="submission" date="2020-09" db="EMBL/GenBank/DDBJ databases">
        <authorList>
            <person name="Sun Q."/>
            <person name="Zhou Y."/>
        </authorList>
    </citation>
    <scope>NUCLEOTIDE SEQUENCE</scope>
    <source>
        <strain evidence="4">CGMCC 1.15179</strain>
    </source>
</reference>
<dbReference type="Proteomes" id="UP000625210">
    <property type="component" value="Unassembled WGS sequence"/>
</dbReference>
<evidence type="ECO:0000313" key="5">
    <source>
        <dbReference type="Proteomes" id="UP000625210"/>
    </source>
</evidence>
<feature type="domain" description="Phospholipase D N-terminal" evidence="3">
    <location>
        <begin position="56"/>
        <end position="151"/>
    </location>
</feature>
<dbReference type="GO" id="GO:0003993">
    <property type="term" value="F:acid phosphatase activity"/>
    <property type="evidence" value="ECO:0007669"/>
    <property type="project" value="InterPro"/>
</dbReference>
<organism evidence="4 5">
    <name type="scientific">Marinithermofilum abyssi</name>
    <dbReference type="NCBI Taxonomy" id="1571185"/>
    <lineage>
        <taxon>Bacteria</taxon>
        <taxon>Bacillati</taxon>
        <taxon>Bacillota</taxon>
        <taxon>Bacilli</taxon>
        <taxon>Bacillales</taxon>
        <taxon>Thermoactinomycetaceae</taxon>
        <taxon>Marinithermofilum</taxon>
    </lineage>
</organism>
<dbReference type="PANTHER" id="PTHR43606">
    <property type="entry name" value="PHOSPHATASE, PUTATIVE (AFU_ORTHOLOGUE AFUA_6G08710)-RELATED"/>
    <property type="match status" value="1"/>
</dbReference>
<dbReference type="PANTHER" id="PTHR43606:SF2">
    <property type="entry name" value="ALKALINE PHOSPHATASE FAMILY PROTEIN (AFU_ORTHOLOGUE AFUA_5G03860)"/>
    <property type="match status" value="1"/>
</dbReference>
<dbReference type="Gene3D" id="2.60.40.380">
    <property type="entry name" value="Purple acid phosphatase-like, N-terminal"/>
    <property type="match status" value="1"/>
</dbReference>
<dbReference type="GO" id="GO:0046872">
    <property type="term" value="F:metal ion binding"/>
    <property type="evidence" value="ECO:0007669"/>
    <property type="project" value="InterPro"/>
</dbReference>
<keyword evidence="5" id="KW-1185">Reference proteome</keyword>
<dbReference type="InterPro" id="IPR038607">
    <property type="entry name" value="PhoD-like_sf"/>
</dbReference>
<keyword evidence="1" id="KW-0732">Signal</keyword>